<evidence type="ECO:0000256" key="4">
    <source>
        <dbReference type="ARBA" id="ARBA00022475"/>
    </source>
</evidence>
<evidence type="ECO:0000259" key="10">
    <source>
        <dbReference type="PROSITE" id="PS50928"/>
    </source>
</evidence>
<feature type="transmembrane region" description="Helical" evidence="9">
    <location>
        <begin position="92"/>
        <end position="112"/>
    </location>
</feature>
<keyword evidence="3 9" id="KW-0813">Transport</keyword>
<evidence type="ECO:0000256" key="5">
    <source>
        <dbReference type="ARBA" id="ARBA00022692"/>
    </source>
</evidence>
<dbReference type="AlphaFoldDB" id="A0A2K8N9A5"/>
<dbReference type="SUPFAM" id="SSF161098">
    <property type="entry name" value="MetI-like"/>
    <property type="match status" value="1"/>
</dbReference>
<proteinExistence type="inferred from homology"/>
<dbReference type="InterPro" id="IPR010065">
    <property type="entry name" value="AA_ABC_transptr_permease_3TM"/>
</dbReference>
<dbReference type="Pfam" id="PF00528">
    <property type="entry name" value="BPD_transp_1"/>
    <property type="match status" value="1"/>
</dbReference>
<dbReference type="OrthoDB" id="9805999at2"/>
<dbReference type="EMBL" id="CP024955">
    <property type="protein sequence ID" value="ATY85928.1"/>
    <property type="molecule type" value="Genomic_DNA"/>
</dbReference>
<dbReference type="NCBIfam" id="TIGR01726">
    <property type="entry name" value="HEQRo_perm_3TM"/>
    <property type="match status" value="1"/>
</dbReference>
<keyword evidence="5 9" id="KW-0812">Transmembrane</keyword>
<evidence type="ECO:0000256" key="9">
    <source>
        <dbReference type="RuleBase" id="RU363032"/>
    </source>
</evidence>
<dbReference type="InterPro" id="IPR043429">
    <property type="entry name" value="ArtM/GltK/GlnP/TcyL/YhdX-like"/>
</dbReference>
<dbReference type="PANTHER" id="PTHR30614">
    <property type="entry name" value="MEMBRANE COMPONENT OF AMINO ACID ABC TRANSPORTER"/>
    <property type="match status" value="1"/>
</dbReference>
<comment type="subcellular location">
    <subcellularLocation>
        <location evidence="1 9">Cell membrane</location>
        <topology evidence="1 9">Multi-pass membrane protein</topology>
    </subcellularLocation>
</comment>
<feature type="transmembrane region" description="Helical" evidence="9">
    <location>
        <begin position="20"/>
        <end position="45"/>
    </location>
</feature>
<evidence type="ECO:0000256" key="2">
    <source>
        <dbReference type="ARBA" id="ARBA00010072"/>
    </source>
</evidence>
<evidence type="ECO:0000313" key="11">
    <source>
        <dbReference type="EMBL" id="ATY85928.1"/>
    </source>
</evidence>
<keyword evidence="12" id="KW-1185">Reference proteome</keyword>
<evidence type="ECO:0000313" key="12">
    <source>
        <dbReference type="Proteomes" id="UP000231932"/>
    </source>
</evidence>
<feature type="transmembrane region" description="Helical" evidence="9">
    <location>
        <begin position="57"/>
        <end position="80"/>
    </location>
</feature>
<evidence type="ECO:0000256" key="7">
    <source>
        <dbReference type="ARBA" id="ARBA00022989"/>
    </source>
</evidence>
<evidence type="ECO:0000256" key="8">
    <source>
        <dbReference type="ARBA" id="ARBA00023136"/>
    </source>
</evidence>
<name>A0A2K8N9A5_9BACL</name>
<dbReference type="CDD" id="cd06261">
    <property type="entry name" value="TM_PBP2"/>
    <property type="match status" value="1"/>
</dbReference>
<dbReference type="FunFam" id="1.10.3720.10:FF:000033">
    <property type="entry name" value="Polar amino acid ABC transporter permease"/>
    <property type="match status" value="1"/>
</dbReference>
<dbReference type="InterPro" id="IPR000515">
    <property type="entry name" value="MetI-like"/>
</dbReference>
<keyword evidence="4" id="KW-1003">Cell membrane</keyword>
<dbReference type="GO" id="GO:0006865">
    <property type="term" value="P:amino acid transport"/>
    <property type="evidence" value="ECO:0007669"/>
    <property type="project" value="UniProtKB-KW"/>
</dbReference>
<comment type="similarity">
    <text evidence="2">Belongs to the binding-protein-dependent transport system permease family. HisMQ subfamily.</text>
</comment>
<dbReference type="Gene3D" id="1.10.3720.10">
    <property type="entry name" value="MetI-like"/>
    <property type="match status" value="1"/>
</dbReference>
<keyword evidence="7 9" id="KW-1133">Transmembrane helix</keyword>
<evidence type="ECO:0000256" key="3">
    <source>
        <dbReference type="ARBA" id="ARBA00022448"/>
    </source>
</evidence>
<dbReference type="GO" id="GO:0022857">
    <property type="term" value="F:transmembrane transporter activity"/>
    <property type="evidence" value="ECO:0007669"/>
    <property type="project" value="InterPro"/>
</dbReference>
<dbReference type="KEGG" id="kyr:CVV65_14185"/>
<keyword evidence="6" id="KW-0029">Amino-acid transport</keyword>
<feature type="domain" description="ABC transmembrane type-1" evidence="10">
    <location>
        <begin position="21"/>
        <end position="212"/>
    </location>
</feature>
<dbReference type="PROSITE" id="PS50928">
    <property type="entry name" value="ABC_TM1"/>
    <property type="match status" value="1"/>
</dbReference>
<dbReference type="InterPro" id="IPR035906">
    <property type="entry name" value="MetI-like_sf"/>
</dbReference>
<gene>
    <name evidence="11" type="ORF">CVV65_14185</name>
</gene>
<sequence>MGVHFRWEVIRDYWPLILQGTLVTIEVTVIAVLAGTLLGLILGLMRLGRGWWWRWPALAYITFFRGTPLFVQILLLHFAVIPQFNGGRALDAQISGTIALLLNSAAYVAEIFRAGIQSIDRGQMEAARSLGLRMGQAMRYVILPQAFRRMLPPLGNEAIALLKDSSLLAVIAGGEIATQMNLMFGRILSPWEPFLTLAFVYLVLTLVLQQVVAYLERRYGQG</sequence>
<dbReference type="RefSeq" id="WP_100668681.1">
    <property type="nucleotide sequence ID" value="NZ_CP024955.1"/>
</dbReference>
<organism evidence="11 12">
    <name type="scientific">Kyrpidia spormannii</name>
    <dbReference type="NCBI Taxonomy" id="2055160"/>
    <lineage>
        <taxon>Bacteria</taxon>
        <taxon>Bacillati</taxon>
        <taxon>Bacillota</taxon>
        <taxon>Bacilli</taxon>
        <taxon>Bacillales</taxon>
        <taxon>Alicyclobacillaceae</taxon>
        <taxon>Kyrpidia</taxon>
    </lineage>
</organism>
<feature type="transmembrane region" description="Helical" evidence="9">
    <location>
        <begin position="194"/>
        <end position="215"/>
    </location>
</feature>
<dbReference type="GO" id="GO:0043190">
    <property type="term" value="C:ATP-binding cassette (ABC) transporter complex"/>
    <property type="evidence" value="ECO:0007669"/>
    <property type="project" value="InterPro"/>
</dbReference>
<accession>A0A2K8N9A5</accession>
<feature type="transmembrane region" description="Helical" evidence="9">
    <location>
        <begin position="167"/>
        <end position="188"/>
    </location>
</feature>
<dbReference type="Proteomes" id="UP000231932">
    <property type="component" value="Chromosome"/>
</dbReference>
<evidence type="ECO:0000256" key="1">
    <source>
        <dbReference type="ARBA" id="ARBA00004651"/>
    </source>
</evidence>
<dbReference type="PANTHER" id="PTHR30614:SF20">
    <property type="entry name" value="GLUTAMINE TRANSPORT SYSTEM PERMEASE PROTEIN GLNP"/>
    <property type="match status" value="1"/>
</dbReference>
<protein>
    <submittedName>
        <fullName evidence="11">Amino acid ABC transporter permease</fullName>
    </submittedName>
</protein>
<evidence type="ECO:0000256" key="6">
    <source>
        <dbReference type="ARBA" id="ARBA00022970"/>
    </source>
</evidence>
<reference evidence="12" key="1">
    <citation type="submission" date="2017-11" db="EMBL/GenBank/DDBJ databases">
        <title>Complete Genome Sequence of Kyrpidia sp. Strain EA-1, a thermophilic, hydrogen-oxidizing Bacterium, isolated from the Azores.</title>
        <authorList>
            <person name="Reiner J.E."/>
            <person name="Lapp C.J."/>
            <person name="Bunk B."/>
            <person name="Gescher J."/>
        </authorList>
    </citation>
    <scope>NUCLEOTIDE SEQUENCE [LARGE SCALE GENOMIC DNA]</scope>
    <source>
        <strain evidence="12">EA-1</strain>
    </source>
</reference>
<keyword evidence="8 9" id="KW-0472">Membrane</keyword>